<name>A0ACC2RT77_9FUNG</name>
<keyword evidence="2" id="KW-1185">Reference proteome</keyword>
<evidence type="ECO:0000313" key="2">
    <source>
        <dbReference type="Proteomes" id="UP001165960"/>
    </source>
</evidence>
<gene>
    <name evidence="1" type="ORF">DSO57_1026004</name>
</gene>
<accession>A0ACC2RT77</accession>
<comment type="caution">
    <text evidence="1">The sequence shown here is derived from an EMBL/GenBank/DDBJ whole genome shotgun (WGS) entry which is preliminary data.</text>
</comment>
<reference evidence="1" key="1">
    <citation type="submission" date="2022-04" db="EMBL/GenBank/DDBJ databases">
        <title>Genome of the entomopathogenic fungus Entomophthora muscae.</title>
        <authorList>
            <person name="Elya C."/>
            <person name="Lovett B.R."/>
            <person name="Lee E."/>
            <person name="Macias A.M."/>
            <person name="Hajek A.E."/>
            <person name="De Bivort B.L."/>
            <person name="Kasson M.T."/>
            <person name="De Fine Licht H.H."/>
            <person name="Stajich J.E."/>
        </authorList>
    </citation>
    <scope>NUCLEOTIDE SEQUENCE</scope>
    <source>
        <strain evidence="1">Berkeley</strain>
    </source>
</reference>
<dbReference type="EMBL" id="QTSX02006539">
    <property type="protein sequence ID" value="KAJ9053261.1"/>
    <property type="molecule type" value="Genomic_DNA"/>
</dbReference>
<proteinExistence type="predicted"/>
<protein>
    <submittedName>
        <fullName evidence="1">Uncharacterized protein</fullName>
    </submittedName>
</protein>
<organism evidence="1 2">
    <name type="scientific">Entomophthora muscae</name>
    <dbReference type="NCBI Taxonomy" id="34485"/>
    <lineage>
        <taxon>Eukaryota</taxon>
        <taxon>Fungi</taxon>
        <taxon>Fungi incertae sedis</taxon>
        <taxon>Zoopagomycota</taxon>
        <taxon>Entomophthoromycotina</taxon>
        <taxon>Entomophthoromycetes</taxon>
        <taxon>Entomophthorales</taxon>
        <taxon>Entomophthoraceae</taxon>
        <taxon>Entomophthora</taxon>
    </lineage>
</organism>
<sequence length="221" mass="25259">MAFQPDKAIEWGNQDFAPKETQRWAFIGISSVDGRTLREARWNPDSVHLWGPFKSWTPEIATKWKSNGYTHKEMKYWPGINKTMVEVRSWQAAGVTTQPHKTLDNSRISLPECEKWRHVTSLAEVAIWIANGFTPTTATQWMENKVFPADAAFLNGKLSPSDVARWTKEGIQADLIQRWRDLLPDPVAAGLFLRNKFSPEQAAEWYNIGASVLRADIFRQG</sequence>
<evidence type="ECO:0000313" key="1">
    <source>
        <dbReference type="EMBL" id="KAJ9053261.1"/>
    </source>
</evidence>
<dbReference type="Proteomes" id="UP001165960">
    <property type="component" value="Unassembled WGS sequence"/>
</dbReference>